<evidence type="ECO:0000313" key="1">
    <source>
        <dbReference type="EMBL" id="KKM27548.1"/>
    </source>
</evidence>
<dbReference type="SUPFAM" id="SSF48452">
    <property type="entry name" value="TPR-like"/>
    <property type="match status" value="1"/>
</dbReference>
<evidence type="ECO:0008006" key="2">
    <source>
        <dbReference type="Google" id="ProtNLM"/>
    </source>
</evidence>
<protein>
    <recommendedName>
        <fullName evidence="2">Tetratricopeptide repeat protein</fullName>
    </recommendedName>
</protein>
<comment type="caution">
    <text evidence="1">The sequence shown here is derived from an EMBL/GenBank/DDBJ whole genome shotgun (WGS) entry which is preliminary data.</text>
</comment>
<name>A0A0F9L044_9ZZZZ</name>
<gene>
    <name evidence="1" type="ORF">LCGC14_1573630</name>
</gene>
<dbReference type="Pfam" id="PF04910">
    <property type="entry name" value="Tcf25"/>
    <property type="match status" value="1"/>
</dbReference>
<accession>A0A0F9L044</accession>
<dbReference type="EMBL" id="LAZR01012301">
    <property type="protein sequence ID" value="KKM27548.1"/>
    <property type="molecule type" value="Genomic_DNA"/>
</dbReference>
<dbReference type="InterPro" id="IPR006994">
    <property type="entry name" value="TCF25/Rqc1"/>
</dbReference>
<organism evidence="1">
    <name type="scientific">marine sediment metagenome</name>
    <dbReference type="NCBI Taxonomy" id="412755"/>
    <lineage>
        <taxon>unclassified sequences</taxon>
        <taxon>metagenomes</taxon>
        <taxon>ecological metagenomes</taxon>
    </lineage>
</organism>
<reference evidence="1" key="1">
    <citation type="journal article" date="2015" name="Nature">
        <title>Complex archaea that bridge the gap between prokaryotes and eukaryotes.</title>
        <authorList>
            <person name="Spang A."/>
            <person name="Saw J.H."/>
            <person name="Jorgensen S.L."/>
            <person name="Zaremba-Niedzwiedzka K."/>
            <person name="Martijn J."/>
            <person name="Lind A.E."/>
            <person name="van Eijk R."/>
            <person name="Schleper C."/>
            <person name="Guy L."/>
            <person name="Ettema T.J."/>
        </authorList>
    </citation>
    <scope>NUCLEOTIDE SEQUENCE</scope>
</reference>
<dbReference type="AlphaFoldDB" id="A0A0F9L044"/>
<dbReference type="InterPro" id="IPR011990">
    <property type="entry name" value="TPR-like_helical_dom_sf"/>
</dbReference>
<proteinExistence type="predicted"/>
<sequence>MIHHKEKAKELIDKFGEGIELWQMGHTRAAEKIHKEIIAEFPGFIDVYNQLGLLYEESGRDRLAFESWIEGYEMGRQAFPHSFTPGKDLLPWGLLYNRPFLRCVHGLALCFFDGGNLAKGIELFEFIISANPNDNQGVRAVLVEGHLKTGNYQAAVDTCDKYEGDITVELTYGKPYALFKLGDKGKATLLLREAIGFSPKVIKELLKKRHIQPESLDPDRYTVGGDDEAFYYWERSGILWEDPEMKQWLIQNKDKGKRPI</sequence>
<dbReference type="Gene3D" id="1.25.40.10">
    <property type="entry name" value="Tetratricopeptide repeat domain"/>
    <property type="match status" value="2"/>
</dbReference>